<organism evidence="3 4">
    <name type="scientific">Paracoccus onchidii</name>
    <dbReference type="NCBI Taxonomy" id="3017813"/>
    <lineage>
        <taxon>Bacteria</taxon>
        <taxon>Pseudomonadati</taxon>
        <taxon>Pseudomonadota</taxon>
        <taxon>Alphaproteobacteria</taxon>
        <taxon>Rhodobacterales</taxon>
        <taxon>Paracoccaceae</taxon>
        <taxon>Paracoccus</taxon>
    </lineage>
</organism>
<dbReference type="InterPro" id="IPR036388">
    <property type="entry name" value="WH-like_DNA-bd_sf"/>
</dbReference>
<dbReference type="InterPro" id="IPR011991">
    <property type="entry name" value="ArsR-like_HTH"/>
</dbReference>
<dbReference type="Pfam" id="PF03428">
    <property type="entry name" value="RP-C"/>
    <property type="match status" value="1"/>
</dbReference>
<dbReference type="InterPro" id="IPR036390">
    <property type="entry name" value="WH_DNA-bd_sf"/>
</dbReference>
<comment type="caution">
    <text evidence="3">The sequence shown here is derived from an EMBL/GenBank/DDBJ whole genome shotgun (WGS) entry which is preliminary data.</text>
</comment>
<dbReference type="NCBIfam" id="NF040974">
    <property type="entry name" value="RepABC_RepC"/>
    <property type="match status" value="1"/>
</dbReference>
<evidence type="ECO:0000259" key="1">
    <source>
        <dbReference type="Pfam" id="PF03428"/>
    </source>
</evidence>
<evidence type="ECO:0000313" key="4">
    <source>
        <dbReference type="Proteomes" id="UP001165641"/>
    </source>
</evidence>
<reference evidence="3" key="1">
    <citation type="submission" date="2022-12" db="EMBL/GenBank/DDBJ databases">
        <title>Paracoccus onchidii sp. nov., isolated from a marine invertebrate from the South China Sea.</title>
        <authorList>
            <person name="Xu S."/>
            <person name="Liu Z."/>
            <person name="Xu Y."/>
        </authorList>
    </citation>
    <scope>NUCLEOTIDE SEQUENCE</scope>
    <source>
        <strain evidence="3">Z330</strain>
    </source>
</reference>
<dbReference type="InterPro" id="IPR021760">
    <property type="entry name" value="RepC_C"/>
</dbReference>
<dbReference type="RefSeq" id="WP_271890621.1">
    <property type="nucleotide sequence ID" value="NZ_JAQBIE010000039.1"/>
</dbReference>
<dbReference type="Pfam" id="PF11800">
    <property type="entry name" value="RP-C_C"/>
    <property type="match status" value="1"/>
</dbReference>
<dbReference type="SUPFAM" id="SSF46785">
    <property type="entry name" value="Winged helix' DNA-binding domain"/>
    <property type="match status" value="1"/>
</dbReference>
<proteinExistence type="predicted"/>
<dbReference type="EMBL" id="JAQBIE010000039">
    <property type="protein sequence ID" value="MDB6179524.1"/>
    <property type="molecule type" value="Genomic_DNA"/>
</dbReference>
<dbReference type="InterPro" id="IPR047611">
    <property type="entry name" value="RepABC_RepC"/>
</dbReference>
<accession>A0ABT4ZK01</accession>
<keyword evidence="4" id="KW-1185">Reference proteome</keyword>
<dbReference type="CDD" id="cd00090">
    <property type="entry name" value="HTH_ARSR"/>
    <property type="match status" value="1"/>
</dbReference>
<feature type="domain" description="Plasmid replication protein C N-terminal" evidence="1">
    <location>
        <begin position="17"/>
        <end position="181"/>
    </location>
</feature>
<evidence type="ECO:0000259" key="2">
    <source>
        <dbReference type="Pfam" id="PF11800"/>
    </source>
</evidence>
<dbReference type="Gene3D" id="1.10.10.10">
    <property type="entry name" value="Winged helix-like DNA-binding domain superfamily/Winged helix DNA-binding domain"/>
    <property type="match status" value="1"/>
</dbReference>
<dbReference type="Proteomes" id="UP001165641">
    <property type="component" value="Unassembled WGS sequence"/>
</dbReference>
<gene>
    <name evidence="3" type="primary">repC</name>
    <name evidence="3" type="ORF">PAF17_18765</name>
</gene>
<feature type="domain" description="Plasmid replication protein C C-terminal" evidence="2">
    <location>
        <begin position="275"/>
        <end position="374"/>
    </location>
</feature>
<protein>
    <submittedName>
        <fullName evidence="3">Plasmid replication protein RepC</fullName>
    </submittedName>
</protein>
<dbReference type="InterPro" id="IPR005090">
    <property type="entry name" value="RepC_N"/>
</dbReference>
<name>A0ABT4ZK01_9RHOB</name>
<evidence type="ECO:0000313" key="3">
    <source>
        <dbReference type="EMBL" id="MDB6179524.1"/>
    </source>
</evidence>
<sequence>MTYHAIAPFGRMIDPAQMQEAQELCKMQMPAGVDKWQLLRELSVARKEFGLSDRDLTVLQALLSFYPSAQFDMPDRMIIHASNATICERLHGMPCSTMRRHLAKLVDSGLLIRRDSPNGKRYVRRTASGNRAFGIDLTPLPHLFEHITQTAARIRAEAAELGMQRETASLMRRDLINALQSAHDLPTELASDLSEVIEMSGKALRRKQNLKQVNDLKSLLSESLDLIGFVNTPSTSEQLSTNQPQNEQHIQNTNKDYFESSGLKNTSNAQIALPPLDDILSSCKEMQTMTANHIENWDDFHTAAEHLYPAMGIGSHVWFEAKKSMGLSIASLALAAILERFNNIRSPSAYMRTLAAKAAKGQFSIGPMIKALARPSCQTSSQL</sequence>